<keyword evidence="4" id="KW-0732">Signal</keyword>
<dbReference type="PROSITE" id="PS50866">
    <property type="entry name" value="GOLD"/>
    <property type="match status" value="1"/>
</dbReference>
<dbReference type="InterPro" id="IPR015720">
    <property type="entry name" value="Emp24-like"/>
</dbReference>
<dbReference type="SMART" id="SM01190">
    <property type="entry name" value="EMP24_GP25L"/>
    <property type="match status" value="1"/>
</dbReference>
<keyword evidence="6 8" id="KW-1133">Transmembrane helix</keyword>
<evidence type="ECO:0000256" key="8">
    <source>
        <dbReference type="SAM" id="Phobius"/>
    </source>
</evidence>
<organism evidence="10 11">
    <name type="scientific">Tachysurus vachellii</name>
    <name type="common">Darkbarbel catfish</name>
    <name type="synonym">Pelteobagrus vachellii</name>
    <dbReference type="NCBI Taxonomy" id="175792"/>
    <lineage>
        <taxon>Eukaryota</taxon>
        <taxon>Metazoa</taxon>
        <taxon>Chordata</taxon>
        <taxon>Craniata</taxon>
        <taxon>Vertebrata</taxon>
        <taxon>Euteleostomi</taxon>
        <taxon>Actinopterygii</taxon>
        <taxon>Neopterygii</taxon>
        <taxon>Teleostei</taxon>
        <taxon>Ostariophysi</taxon>
        <taxon>Siluriformes</taxon>
        <taxon>Bagridae</taxon>
        <taxon>Tachysurus</taxon>
    </lineage>
</organism>
<evidence type="ECO:0000313" key="11">
    <source>
        <dbReference type="Proteomes" id="UP001187315"/>
    </source>
</evidence>
<evidence type="ECO:0000256" key="4">
    <source>
        <dbReference type="ARBA" id="ARBA00022729"/>
    </source>
</evidence>
<evidence type="ECO:0000256" key="3">
    <source>
        <dbReference type="ARBA" id="ARBA00022692"/>
    </source>
</evidence>
<protein>
    <recommendedName>
        <fullName evidence="9">GOLD domain-containing protein</fullName>
    </recommendedName>
</protein>
<dbReference type="InterPro" id="IPR009038">
    <property type="entry name" value="GOLD_dom"/>
</dbReference>
<accession>A0AA88SJD3</accession>
<comment type="subcellular location">
    <subcellularLocation>
        <location evidence="1">Endoplasmic reticulum membrane</location>
        <topology evidence="1">Single-pass type I membrane protein</topology>
    </subcellularLocation>
</comment>
<comment type="similarity">
    <text evidence="2">Belongs to the EMP24/GP25L family.</text>
</comment>
<feature type="domain" description="GOLD" evidence="9">
    <location>
        <begin position="34"/>
        <end position="132"/>
    </location>
</feature>
<dbReference type="EMBL" id="JAVHJS010000013">
    <property type="protein sequence ID" value="KAK2838621.1"/>
    <property type="molecule type" value="Genomic_DNA"/>
</dbReference>
<proteinExistence type="inferred from homology"/>
<evidence type="ECO:0000256" key="7">
    <source>
        <dbReference type="ARBA" id="ARBA00023136"/>
    </source>
</evidence>
<dbReference type="PANTHER" id="PTHR22811">
    <property type="entry name" value="TRANSMEMBRANE EMP24 DOMAIN-CONTAINING PROTEIN"/>
    <property type="match status" value="1"/>
</dbReference>
<feature type="transmembrane region" description="Helical" evidence="8">
    <location>
        <begin position="6"/>
        <end position="27"/>
    </location>
</feature>
<keyword evidence="7 8" id="KW-0472">Membrane</keyword>
<evidence type="ECO:0000256" key="6">
    <source>
        <dbReference type="ARBA" id="ARBA00022989"/>
    </source>
</evidence>
<evidence type="ECO:0000256" key="5">
    <source>
        <dbReference type="ARBA" id="ARBA00022824"/>
    </source>
</evidence>
<keyword evidence="3 8" id="KW-0812">Transmembrane</keyword>
<reference evidence="10" key="1">
    <citation type="submission" date="2023-08" db="EMBL/GenBank/DDBJ databases">
        <title>Pelteobagrus vachellii genome.</title>
        <authorList>
            <person name="Liu H."/>
        </authorList>
    </citation>
    <scope>NUCLEOTIDE SEQUENCE</scope>
    <source>
        <strain evidence="10">PRFRI_2022a</strain>
        <tissue evidence="10">Muscle</tissue>
    </source>
</reference>
<evidence type="ECO:0000259" key="9">
    <source>
        <dbReference type="PROSITE" id="PS50866"/>
    </source>
</evidence>
<evidence type="ECO:0000256" key="2">
    <source>
        <dbReference type="ARBA" id="ARBA00007104"/>
    </source>
</evidence>
<feature type="transmembrane region" description="Helical" evidence="8">
    <location>
        <begin position="283"/>
        <end position="304"/>
    </location>
</feature>
<keyword evidence="11" id="KW-1185">Reference proteome</keyword>
<comment type="caution">
    <text evidence="10">The sequence shown here is derived from an EMBL/GenBank/DDBJ whole genome shotgun (WGS) entry which is preliminary data.</text>
</comment>
<dbReference type="GO" id="GO:0005789">
    <property type="term" value="C:endoplasmic reticulum membrane"/>
    <property type="evidence" value="ECO:0007669"/>
    <property type="project" value="UniProtKB-SubCell"/>
</dbReference>
<evidence type="ECO:0000313" key="10">
    <source>
        <dbReference type="EMBL" id="KAK2838621.1"/>
    </source>
</evidence>
<dbReference type="Gene3D" id="2.60.120.200">
    <property type="match status" value="1"/>
</dbReference>
<keyword evidence="5" id="KW-0256">Endoplasmic reticulum</keyword>
<evidence type="ECO:0000256" key="1">
    <source>
        <dbReference type="ARBA" id="ARBA00004115"/>
    </source>
</evidence>
<dbReference type="Proteomes" id="UP001187315">
    <property type="component" value="Unassembled WGS sequence"/>
</dbReference>
<sequence length="315" mass="36501">MGLKMQLMLGAFLFLNTCCSFVSALYFHIGETEKKCFIEEIPDETMIIGNYRTQLYDKQSESYMPATPGLGMFVEVKDPDDKVILSRQYGSEGRFTFTSHTPGEHQICLHSNSSKFSLFAGGMLRVHLDIQVGEHVNNYAEIAAKDKLTELQLRVRQLVEQVDQIQKAQNYQRYREERFRQTSESTNQRVLWWTIVQTLILVAISFWQMRHHLADETYKFCTNDNHDIISMKMYQLMVEHTPEEDSQVWTKIVPSVSLLKSPKDNVDDPTGNFRSTPLTGWKVFLLLLCALLGSVCAVVGAVVFQKWQERNRRFY</sequence>
<dbReference type="AlphaFoldDB" id="A0AA88SJD3"/>
<dbReference type="Pfam" id="PF01105">
    <property type="entry name" value="EMP24_GP25L"/>
    <property type="match status" value="1"/>
</dbReference>
<name>A0AA88SJD3_TACVA</name>
<feature type="transmembrane region" description="Helical" evidence="8">
    <location>
        <begin position="190"/>
        <end position="209"/>
    </location>
</feature>
<gene>
    <name evidence="10" type="ORF">Q7C36_013435</name>
</gene>